<feature type="compositionally biased region" description="Low complexity" evidence="1">
    <location>
        <begin position="29"/>
        <end position="39"/>
    </location>
</feature>
<feature type="compositionally biased region" description="Low complexity" evidence="1">
    <location>
        <begin position="620"/>
        <end position="629"/>
    </location>
</feature>
<keyword evidence="3" id="KW-1185">Reference proteome</keyword>
<dbReference type="EMBL" id="JBBPBF010000014">
    <property type="protein sequence ID" value="KAK7611345.1"/>
    <property type="molecule type" value="Genomic_DNA"/>
</dbReference>
<feature type="compositionally biased region" description="Low complexity" evidence="1">
    <location>
        <begin position="986"/>
        <end position="1030"/>
    </location>
</feature>
<evidence type="ECO:0000313" key="3">
    <source>
        <dbReference type="Proteomes" id="UP001367316"/>
    </source>
</evidence>
<feature type="compositionally biased region" description="Polar residues" evidence="1">
    <location>
        <begin position="869"/>
        <end position="880"/>
    </location>
</feature>
<organism evidence="2 3">
    <name type="scientific">Phyllosticta paracitricarpa</name>
    <dbReference type="NCBI Taxonomy" id="2016321"/>
    <lineage>
        <taxon>Eukaryota</taxon>
        <taxon>Fungi</taxon>
        <taxon>Dikarya</taxon>
        <taxon>Ascomycota</taxon>
        <taxon>Pezizomycotina</taxon>
        <taxon>Dothideomycetes</taxon>
        <taxon>Dothideomycetes incertae sedis</taxon>
        <taxon>Botryosphaeriales</taxon>
        <taxon>Phyllostictaceae</taxon>
        <taxon>Phyllosticta</taxon>
    </lineage>
</organism>
<protein>
    <submittedName>
        <fullName evidence="2">Uncharacterized protein</fullName>
    </submittedName>
</protein>
<feature type="region of interest" description="Disordered" evidence="1">
    <location>
        <begin position="1264"/>
        <end position="1304"/>
    </location>
</feature>
<feature type="region of interest" description="Disordered" evidence="1">
    <location>
        <begin position="179"/>
        <end position="227"/>
    </location>
</feature>
<feature type="compositionally biased region" description="Basic and acidic residues" evidence="1">
    <location>
        <begin position="783"/>
        <end position="795"/>
    </location>
</feature>
<feature type="compositionally biased region" description="Basic and acidic residues" evidence="1">
    <location>
        <begin position="806"/>
        <end position="818"/>
    </location>
</feature>
<dbReference type="Proteomes" id="UP001367316">
    <property type="component" value="Unassembled WGS sequence"/>
</dbReference>
<feature type="compositionally biased region" description="Polar residues" evidence="1">
    <location>
        <begin position="1082"/>
        <end position="1102"/>
    </location>
</feature>
<reference evidence="2 3" key="1">
    <citation type="submission" date="2024-04" db="EMBL/GenBank/DDBJ databases">
        <title>Phyllosticta paracitricarpa is synonymous to the EU quarantine fungus P. citricarpa based on phylogenomic analyses.</title>
        <authorList>
            <consortium name="Lawrence Berkeley National Laboratory"/>
            <person name="Van ingen-buijs V.A."/>
            <person name="Van westerhoven A.C."/>
            <person name="Haridas S."/>
            <person name="Skiadas P."/>
            <person name="Martin F."/>
            <person name="Groenewald J.Z."/>
            <person name="Crous P.W."/>
            <person name="Seidl M.F."/>
        </authorList>
    </citation>
    <scope>NUCLEOTIDE SEQUENCE [LARGE SCALE GENOMIC DNA]</scope>
    <source>
        <strain evidence="2 3">CBS 141358</strain>
    </source>
</reference>
<feature type="compositionally biased region" description="Polar residues" evidence="1">
    <location>
        <begin position="829"/>
        <end position="841"/>
    </location>
</feature>
<comment type="caution">
    <text evidence="2">The sequence shown here is derived from an EMBL/GenBank/DDBJ whole genome shotgun (WGS) entry which is preliminary data.</text>
</comment>
<feature type="compositionally biased region" description="Low complexity" evidence="1">
    <location>
        <begin position="365"/>
        <end position="374"/>
    </location>
</feature>
<feature type="region of interest" description="Disordered" evidence="1">
    <location>
        <begin position="559"/>
        <end position="654"/>
    </location>
</feature>
<feature type="compositionally biased region" description="Basic residues" evidence="1">
    <location>
        <begin position="82"/>
        <end position="94"/>
    </location>
</feature>
<feature type="region of interest" description="Disordered" evidence="1">
    <location>
        <begin position="1"/>
        <end position="167"/>
    </location>
</feature>
<sequence length="1304" mass="138911">MAPRKTQPISPPTGFSPPKTRLRSRRTAQDSSSQEAESQPPMPAAPATRKRATTTKPKAEPKSKVASKTTSKAASKSSGRVTKPRGKAATKNKKTAVVEDDHDDADEPAEDHDDAPADTPVKLAPKTPAKPPAKTPGTKKATKNFNPEQLMVRRTRRSVATGWKSPLSQEAQNIMGIVPHRQAEQESTPLSIVKDDHEEEKKEEEEWFPPAPATPYKSAQKSATKSEHEISSAVFPASSPFQTPAITTFVGVSSPFCPPTVSQIAGLSPETPAPAPAPATEEMELEPSSVVVALAGGEQYLPSSPPPPAFPSPAPQAVAECAVTPRADSPMEDQPSLLHAEPQSGTPYSPSYCCSPAAPLPSSPPCFSSSSSSSSDEEMEPKIVPLDDGEVMQVARELEGLRERGASTDAMVRHAYRLGVNTLASVVVALTIYRANVEDAAGATVAAIAAHAAALAAPAAAESQPVAAAADDAEDEEVLQEHDDEATTGGSEADDGQDVETEEEVVVEEEEADAGVAGPETPDQEPAQTTPSSSYYLGGLFSKGISTGKHLLNYINPWASKPQSPQSPSPTPIRSLNRKGPISPRIKNADKRARMAAEQRAKIEEARREQEARHAEVQKVAEQAAAQVAGHQPGQKRKRVIGYRIPAHRPGERGYGMIPEVWALEDDQLIDEYPRYADDDDGKTPSPEPTPATKRAKVDGNEAPSPEPTPANKRTNVDGHEAPTPELTPATKRANVDDDDAPSPDLTPATKRTKFWNGLEQEEDPRLKEPITLTNGHNSAAEKTAEFEGHEETLQRPRNALRRAIRKETGKDLADKHHETKIRHHENSFSRSPLRDNQSVVNRRPSNEAQPAPSTSYTGSIFAVPGDSGYSSNVFKSSDMQAEAEKREEFTRSQMNAFYKSKMPLDTMKDHAARLWKIPDDELTPEEKEFLDRAERVTGHIRGTGSFTCPEGESDTESESGTTEATETDDDELVASSGVKQASDLTPSTTTAPTSTASAPEVTTSSPATTTSAPAVTASAPAATTSASSVKQPKSILKKPAEKPAEGIVPPPTPKPANAQLPTTTEGTQAAPKPASVEVPTEGTQAVSKSANAQLPTTTEGTQAAPKPASLESPTEEQPAPTSDKPANPLIHDAYLDRPRAGADAKESIARARRNAEKHRPTKPSNLSYVQRVASSPIHPTGEAVTNPMSESLITQGMGSPAVNNQAAATLTPFGNNSNSAQDLLPWETPSKAKSTEPAVSSLAGNDTEAVNAFKAALDSDVAKTNQNYTPGHKRKRSTEEVFDGGWGSVKKAKTATMESIPEQ</sequence>
<feature type="compositionally biased region" description="Acidic residues" evidence="1">
    <location>
        <begin position="471"/>
        <end position="513"/>
    </location>
</feature>
<feature type="compositionally biased region" description="Low complexity" evidence="1">
    <location>
        <begin position="117"/>
        <end position="127"/>
    </location>
</feature>
<feature type="compositionally biased region" description="Low complexity" evidence="1">
    <location>
        <begin position="64"/>
        <end position="78"/>
    </location>
</feature>
<name>A0ABR1N843_9PEZI</name>
<dbReference type="PANTHER" id="PTHR48148:SF2">
    <property type="entry name" value="PA14 DOMAIN-CONTAINING PROTEIN"/>
    <property type="match status" value="1"/>
</dbReference>
<evidence type="ECO:0000313" key="2">
    <source>
        <dbReference type="EMBL" id="KAK7611345.1"/>
    </source>
</evidence>
<feature type="compositionally biased region" description="Polar residues" evidence="1">
    <location>
        <begin position="847"/>
        <end position="859"/>
    </location>
</feature>
<gene>
    <name evidence="2" type="ORF">JOL62DRAFT_638519</name>
</gene>
<feature type="compositionally biased region" description="Basic and acidic residues" evidence="1">
    <location>
        <begin position="587"/>
        <end position="619"/>
    </location>
</feature>
<dbReference type="PANTHER" id="PTHR48148">
    <property type="entry name" value="KERATINOCYTE PROLINE-RICH PROTEIN"/>
    <property type="match status" value="1"/>
</dbReference>
<feature type="compositionally biased region" description="Acidic residues" evidence="1">
    <location>
        <begin position="98"/>
        <end position="113"/>
    </location>
</feature>
<accession>A0ABR1N843</accession>
<feature type="region of interest" description="Disordered" evidence="1">
    <location>
        <begin position="465"/>
        <end position="533"/>
    </location>
</feature>
<evidence type="ECO:0000256" key="1">
    <source>
        <dbReference type="SAM" id="MobiDB-lite"/>
    </source>
</evidence>
<feature type="region of interest" description="Disordered" evidence="1">
    <location>
        <begin position="263"/>
        <end position="350"/>
    </location>
</feature>
<proteinExistence type="predicted"/>
<feature type="region of interest" description="Disordered" evidence="1">
    <location>
        <begin position="935"/>
        <end position="1170"/>
    </location>
</feature>
<feature type="compositionally biased region" description="Basic and acidic residues" evidence="1">
    <location>
        <begin position="1134"/>
        <end position="1159"/>
    </location>
</feature>
<feature type="region of interest" description="Disordered" evidence="1">
    <location>
        <begin position="364"/>
        <end position="384"/>
    </location>
</feature>
<feature type="compositionally biased region" description="Pro residues" evidence="1">
    <location>
        <begin position="303"/>
        <end position="314"/>
    </location>
</feature>
<feature type="non-terminal residue" evidence="2">
    <location>
        <position position="1304"/>
    </location>
</feature>
<feature type="region of interest" description="Disordered" evidence="1">
    <location>
        <begin position="672"/>
        <end position="889"/>
    </location>
</feature>